<evidence type="ECO:0000256" key="1">
    <source>
        <dbReference type="SAM" id="Phobius"/>
    </source>
</evidence>
<keyword evidence="1" id="KW-0472">Membrane</keyword>
<proteinExistence type="predicted"/>
<keyword evidence="1" id="KW-1133">Transmembrane helix</keyword>
<dbReference type="Gene3D" id="2.60.120.200">
    <property type="match status" value="1"/>
</dbReference>
<name>A0ABY2AJK5_9GAMM</name>
<reference evidence="2 3" key="1">
    <citation type="submission" date="2019-02" db="EMBL/GenBank/DDBJ databases">
        <title>Corallincola luteus sp. nov., a marine bacterium isolated from surface sediment of Bohai Sea in China.</title>
        <authorList>
            <person name="Ren Q."/>
        </authorList>
    </citation>
    <scope>NUCLEOTIDE SEQUENCE [LARGE SCALE GENOMIC DNA]</scope>
    <source>
        <strain evidence="2 3">DASS28</strain>
    </source>
</reference>
<protein>
    <recommendedName>
        <fullName evidence="4">Polysaccharide lyase</fullName>
    </recommendedName>
</protein>
<evidence type="ECO:0000313" key="3">
    <source>
        <dbReference type="Proteomes" id="UP000292554"/>
    </source>
</evidence>
<dbReference type="RefSeq" id="WP_131415813.1">
    <property type="nucleotide sequence ID" value="NZ_SJXE01000005.1"/>
</dbReference>
<comment type="caution">
    <text evidence="2">The sequence shown here is derived from an EMBL/GenBank/DDBJ whole genome shotgun (WGS) entry which is preliminary data.</text>
</comment>
<keyword evidence="1" id="KW-0812">Transmembrane</keyword>
<organism evidence="2 3">
    <name type="scientific">Corallincola luteus</name>
    <dbReference type="NCBI Taxonomy" id="1775177"/>
    <lineage>
        <taxon>Bacteria</taxon>
        <taxon>Pseudomonadati</taxon>
        <taxon>Pseudomonadota</taxon>
        <taxon>Gammaproteobacteria</taxon>
        <taxon>Alteromonadales</taxon>
        <taxon>Psychromonadaceae</taxon>
        <taxon>Corallincola</taxon>
    </lineage>
</organism>
<evidence type="ECO:0008006" key="4">
    <source>
        <dbReference type="Google" id="ProtNLM"/>
    </source>
</evidence>
<accession>A0ABY2AJK5</accession>
<dbReference type="Proteomes" id="UP000292554">
    <property type="component" value="Unassembled WGS sequence"/>
</dbReference>
<evidence type="ECO:0000313" key="2">
    <source>
        <dbReference type="EMBL" id="TCI02970.1"/>
    </source>
</evidence>
<keyword evidence="3" id="KW-1185">Reference proteome</keyword>
<sequence>MKIERRWVAVNALILMLSGFAIGRVYVAIKADNCGQQDAIWCTDFENNAGLKEWKKGDQDNNAKIVTFPGPIGSPQQNQVLQLSLPPGKGGTGLNRKLTKDYQQLHLRWFILYQTGFDFSARFHGQGLMATQSRGKAGFRPKGNDWFSVKVDHGINLANGQPAPYLYAYYPGMSMDCRDPNGKCWGDHLPCFIDQRRYCRDPSYRPAPGLPQLTTNQWYCVELMVDLGTPTPSTNGANGRMNLSIDGQSLGPWQNLWLRSSDELKLNRVAMGFYHHGQHSEAGILIDNIVLSEQPIGCSL</sequence>
<feature type="transmembrane region" description="Helical" evidence="1">
    <location>
        <begin position="7"/>
        <end position="27"/>
    </location>
</feature>
<gene>
    <name evidence="2" type="ORF">EZV61_11855</name>
</gene>
<dbReference type="EMBL" id="SJXE01000005">
    <property type="protein sequence ID" value="TCI02970.1"/>
    <property type="molecule type" value="Genomic_DNA"/>
</dbReference>